<keyword evidence="4" id="KW-1185">Reference proteome</keyword>
<dbReference type="OrthoDB" id="9815808at2"/>
<dbReference type="AlphaFoldDB" id="F0J2J8"/>
<dbReference type="InterPro" id="IPR033645">
    <property type="entry name" value="VirB9/CagX/TrbG_C"/>
</dbReference>
<evidence type="ECO:0000256" key="2">
    <source>
        <dbReference type="ARBA" id="ARBA00022729"/>
    </source>
</evidence>
<dbReference type="InterPro" id="IPR010258">
    <property type="entry name" value="Conjugal_tfr_TrbG/VirB9/CagX"/>
</dbReference>
<organism evidence="3 4">
    <name type="scientific">Acidiphilium multivorum (strain DSM 11245 / JCM 8867 / NBRC 100883 / AIU 301)</name>
    <dbReference type="NCBI Taxonomy" id="926570"/>
    <lineage>
        <taxon>Bacteria</taxon>
        <taxon>Pseudomonadati</taxon>
        <taxon>Pseudomonadota</taxon>
        <taxon>Alphaproteobacteria</taxon>
        <taxon>Acetobacterales</taxon>
        <taxon>Acidocellaceae</taxon>
        <taxon>Acidiphilium</taxon>
    </lineage>
</organism>
<gene>
    <name evidence="3" type="primary">trbG</name>
    <name evidence="3" type="ordered locus">ACMV_25950</name>
</gene>
<evidence type="ECO:0000313" key="4">
    <source>
        <dbReference type="Proteomes" id="UP000007100"/>
    </source>
</evidence>
<dbReference type="NCBIfam" id="TIGR02775">
    <property type="entry name" value="TrbG_Ti"/>
    <property type="match status" value="1"/>
</dbReference>
<dbReference type="HOGENOM" id="CLU_058585_1_0_5"/>
<dbReference type="InterPro" id="IPR014142">
    <property type="entry name" value="TrbG_Ti"/>
</dbReference>
<reference evidence="3 4" key="1">
    <citation type="submission" date="2010-12" db="EMBL/GenBank/DDBJ databases">
        <title>Whole genome sequence of Acidiphilium multivorum AIU301.</title>
        <authorList>
            <person name="Narita-Yamada S."/>
            <person name="Nakamura S."/>
            <person name="Ito N."/>
            <person name="Takarada H."/>
            <person name="Katano Y."/>
            <person name="Nakazawa H."/>
            <person name="Hosoyama A."/>
            <person name="Yamada R."/>
            <person name="Fujita N."/>
        </authorList>
    </citation>
    <scope>NUCLEOTIDE SEQUENCE [LARGE SCALE GENOMIC DNA]</scope>
    <source>
        <strain evidence="4">DSM 11245 / JCM 8867 / AIU301</strain>
    </source>
</reference>
<dbReference type="CDD" id="cd06911">
    <property type="entry name" value="VirB9_CagX_TrbG"/>
    <property type="match status" value="1"/>
</dbReference>
<proteinExistence type="inferred from homology"/>
<dbReference type="Pfam" id="PF03524">
    <property type="entry name" value="CagX"/>
    <property type="match status" value="1"/>
</dbReference>
<accession>F0J2J8</accession>
<dbReference type="InterPro" id="IPR038161">
    <property type="entry name" value="VirB9/CagX/TrbG_C_sf"/>
</dbReference>
<dbReference type="KEGG" id="amv:ACMV_25950"/>
<name>F0J2J8_ACIMA</name>
<evidence type="ECO:0000313" key="3">
    <source>
        <dbReference type="EMBL" id="BAJ81942.1"/>
    </source>
</evidence>
<dbReference type="PROSITE" id="PS51257">
    <property type="entry name" value="PROKAR_LIPOPROTEIN"/>
    <property type="match status" value="1"/>
</dbReference>
<sequence>MRFLLLLPVAGALALSACAQQVPKIAYDDPQPAHLIAPPPPPVRVVKLPEPLPLPGQLKKLPPATAYRQPAQPANPVARVAAANEAARIDPTRDGYINAMQVFPWSTGALYEIYASPLHVTDIALQPGERLISIAAGDTVQWKIGNTTSGSGPTTQVHVLVKPISADLPMNNIVIMTNRRAYHLEIHPTKQTYMAAVSWNYPQDDLLALKAQNTAATDYASTVAASDVDLADLHFRYRISGDHSPWRPVQVFDDGSKVYIQFPPGIAQGDMPPLFILGASGGKAEIVNYRVRGNTMIVDRLFAGAELRLGAGPQQIVRITRTDGSSG</sequence>
<evidence type="ECO:0000256" key="1">
    <source>
        <dbReference type="ARBA" id="ARBA00006135"/>
    </source>
</evidence>
<dbReference type="RefSeq" id="WP_013640691.1">
    <property type="nucleotide sequence ID" value="NC_015186.1"/>
</dbReference>
<protein>
    <submittedName>
        <fullName evidence="3">Conjugal transfer protein TrbG</fullName>
    </submittedName>
</protein>
<dbReference type="EMBL" id="AP012035">
    <property type="protein sequence ID" value="BAJ81942.1"/>
    <property type="molecule type" value="Genomic_DNA"/>
</dbReference>
<dbReference type="Gene3D" id="2.60.40.2500">
    <property type="match status" value="1"/>
</dbReference>
<comment type="similarity">
    <text evidence="1">Belongs to the TrbG/VirB9 family.</text>
</comment>
<dbReference type="Proteomes" id="UP000007100">
    <property type="component" value="Chromosome"/>
</dbReference>
<keyword evidence="2" id="KW-0732">Signal</keyword>